<proteinExistence type="predicted"/>
<organism evidence="2">
    <name type="scientific">Anopheles darlingi</name>
    <name type="common">Mosquito</name>
    <dbReference type="NCBI Taxonomy" id="43151"/>
    <lineage>
        <taxon>Eukaryota</taxon>
        <taxon>Metazoa</taxon>
        <taxon>Ecdysozoa</taxon>
        <taxon>Arthropoda</taxon>
        <taxon>Hexapoda</taxon>
        <taxon>Insecta</taxon>
        <taxon>Pterygota</taxon>
        <taxon>Neoptera</taxon>
        <taxon>Endopterygota</taxon>
        <taxon>Diptera</taxon>
        <taxon>Nematocera</taxon>
        <taxon>Culicoidea</taxon>
        <taxon>Culicidae</taxon>
        <taxon>Anophelinae</taxon>
        <taxon>Anopheles</taxon>
    </lineage>
</organism>
<dbReference type="AlphaFoldDB" id="A0A2M4DPS3"/>
<evidence type="ECO:0000313" key="2">
    <source>
        <dbReference type="EMBL" id="MBW79529.1"/>
    </source>
</evidence>
<dbReference type="EMBL" id="GGFL01015351">
    <property type="protein sequence ID" value="MBW79529.1"/>
    <property type="molecule type" value="Transcribed_RNA"/>
</dbReference>
<feature type="chain" id="PRO_5014604434" evidence="1">
    <location>
        <begin position="23"/>
        <end position="67"/>
    </location>
</feature>
<name>A0A2M4DPS3_ANODA</name>
<evidence type="ECO:0000256" key="1">
    <source>
        <dbReference type="SAM" id="SignalP"/>
    </source>
</evidence>
<protein>
    <submittedName>
        <fullName evidence="2">Putative secreted protein</fullName>
    </submittedName>
</protein>
<sequence length="67" mass="6653">MSEVVTGLPVAMFVLLIGDLEATGTILAELSPSLVGPRCAGLPGPIFSTVISGIDSTGWPAGLPGCV</sequence>
<keyword evidence="1" id="KW-0732">Signal</keyword>
<accession>A0A2M4DPS3</accession>
<reference evidence="2" key="1">
    <citation type="submission" date="2018-01" db="EMBL/GenBank/DDBJ databases">
        <title>An insight into the sialome of Amazonian anophelines.</title>
        <authorList>
            <person name="Ribeiro J.M."/>
            <person name="Scarpassa V."/>
            <person name="Calvo E."/>
        </authorList>
    </citation>
    <scope>NUCLEOTIDE SEQUENCE</scope>
</reference>
<feature type="signal peptide" evidence="1">
    <location>
        <begin position="1"/>
        <end position="22"/>
    </location>
</feature>